<comment type="caution">
    <text evidence="10">The sequence shown here is derived from an EMBL/GenBank/DDBJ whole genome shotgun (WGS) entry which is preliminary data.</text>
</comment>
<dbReference type="FunFam" id="1.20.1280.290:FF:000005">
    <property type="entry name" value="PQ-loop repeat-containing protein 1"/>
    <property type="match status" value="1"/>
</dbReference>
<organism evidence="10 11">
    <name type="scientific">Adineta steineri</name>
    <dbReference type="NCBI Taxonomy" id="433720"/>
    <lineage>
        <taxon>Eukaryota</taxon>
        <taxon>Metazoa</taxon>
        <taxon>Spiralia</taxon>
        <taxon>Gnathifera</taxon>
        <taxon>Rotifera</taxon>
        <taxon>Eurotatoria</taxon>
        <taxon>Bdelloidea</taxon>
        <taxon>Adinetida</taxon>
        <taxon>Adinetidae</taxon>
        <taxon>Adineta</taxon>
    </lineage>
</organism>
<comment type="subcellular location">
    <subcellularLocation>
        <location evidence="1">Membrane</location>
        <topology evidence="1">Multi-pass membrane protein</topology>
    </subcellularLocation>
</comment>
<name>A0A819HCL7_9BILA</name>
<evidence type="ECO:0000256" key="4">
    <source>
        <dbReference type="ARBA" id="ARBA00022989"/>
    </source>
</evidence>
<dbReference type="GO" id="GO:0016020">
    <property type="term" value="C:membrane"/>
    <property type="evidence" value="ECO:0007669"/>
    <property type="project" value="UniProtKB-SubCell"/>
</dbReference>
<dbReference type="GO" id="GO:0045332">
    <property type="term" value="P:phospholipid translocation"/>
    <property type="evidence" value="ECO:0007669"/>
    <property type="project" value="TreeGrafter"/>
</dbReference>
<sequence length="347" mass="39879">MGYSYINRIYRQQICDHHHCTLYLFTIVACLLINATNATNNSTNADEGISGKIKNMFNSVVSSLSSQSNDNSNITANESLYDNTTSTSNTSQLSHVRAVFAIIVRLLAQGFIVFGGILPYIPQYMIIKRKQNAEGFSNYVCLTLLIANIIRIEFWFGKHFEIPLLLQSIVMIICMLIMLELWTRIHSLSMRRHLEGEESVSGSKEILTDEIFDKKFTDFEVDYFWRWTKFTSYLQFLCIITIIFSTMTWLLLNNMVYIESIGLLAVLIEALLGIPQFIRNFRLKSTEGMSVKMVLLWAAGDIYKTVYFILRNAPKQFLLCGILQITIDFAILLQVIVYSRNTRPRGQ</sequence>
<feature type="transmembrane region" description="Helical" evidence="8">
    <location>
        <begin position="258"/>
        <end position="278"/>
    </location>
</feature>
<dbReference type="SMART" id="SM00679">
    <property type="entry name" value="CTNS"/>
    <property type="match status" value="2"/>
</dbReference>
<evidence type="ECO:0000256" key="2">
    <source>
        <dbReference type="ARBA" id="ARBA00022692"/>
    </source>
</evidence>
<keyword evidence="5 8" id="KW-0472">Membrane</keyword>
<dbReference type="EMBL" id="CAJOAZ010002150">
    <property type="protein sequence ID" value="CAF3899714.1"/>
    <property type="molecule type" value="Genomic_DNA"/>
</dbReference>
<evidence type="ECO:0000256" key="5">
    <source>
        <dbReference type="ARBA" id="ARBA00023136"/>
    </source>
</evidence>
<protein>
    <recommendedName>
        <fullName evidence="6">Solute carrier family 66 member 2</fullName>
    </recommendedName>
    <alternativeName>
        <fullName evidence="7">PQ-loop repeat-containing protein 1</fullName>
    </alternativeName>
</protein>
<dbReference type="GO" id="GO:0005768">
    <property type="term" value="C:endosome"/>
    <property type="evidence" value="ECO:0007669"/>
    <property type="project" value="TreeGrafter"/>
</dbReference>
<dbReference type="AlphaFoldDB" id="A0A819HCL7"/>
<feature type="transmembrane region" description="Helical" evidence="8">
    <location>
        <begin position="162"/>
        <end position="182"/>
    </location>
</feature>
<evidence type="ECO:0000256" key="1">
    <source>
        <dbReference type="ARBA" id="ARBA00004141"/>
    </source>
</evidence>
<dbReference type="FunFam" id="1.20.1280.290:FF:000008">
    <property type="entry name" value="PQ-loop repeat-containing protein 1"/>
    <property type="match status" value="1"/>
</dbReference>
<dbReference type="GO" id="GO:0005829">
    <property type="term" value="C:cytosol"/>
    <property type="evidence" value="ECO:0007669"/>
    <property type="project" value="GOC"/>
</dbReference>
<dbReference type="PANTHER" id="PTHR14856:SF9">
    <property type="entry name" value="PQ-LOOP REPEAT-CONTAINING PROTEIN 1"/>
    <property type="match status" value="1"/>
</dbReference>
<dbReference type="Gene3D" id="1.20.1280.290">
    <property type="match status" value="2"/>
</dbReference>
<keyword evidence="3" id="KW-0677">Repeat</keyword>
<evidence type="ECO:0000313" key="11">
    <source>
        <dbReference type="Proteomes" id="UP000663844"/>
    </source>
</evidence>
<feature type="transmembrane region" description="Helical" evidence="8">
    <location>
        <begin position="20"/>
        <end position="38"/>
    </location>
</feature>
<feature type="transmembrane region" description="Helical" evidence="8">
    <location>
        <begin position="139"/>
        <end position="156"/>
    </location>
</feature>
<dbReference type="Proteomes" id="UP000663868">
    <property type="component" value="Unassembled WGS sequence"/>
</dbReference>
<evidence type="ECO:0000313" key="9">
    <source>
        <dbReference type="EMBL" id="CAF3692177.1"/>
    </source>
</evidence>
<reference evidence="10" key="1">
    <citation type="submission" date="2021-02" db="EMBL/GenBank/DDBJ databases">
        <authorList>
            <person name="Nowell W R."/>
        </authorList>
    </citation>
    <scope>NUCLEOTIDE SEQUENCE</scope>
</reference>
<dbReference type="GO" id="GO:0042147">
    <property type="term" value="P:retrograde transport, endosome to Golgi"/>
    <property type="evidence" value="ECO:0007669"/>
    <property type="project" value="TreeGrafter"/>
</dbReference>
<gene>
    <name evidence="9" type="ORF">KXQ929_LOCUS10432</name>
    <name evidence="10" type="ORF">OXD698_LOCUS23875</name>
</gene>
<keyword evidence="2 8" id="KW-0812">Transmembrane</keyword>
<feature type="transmembrane region" description="Helical" evidence="8">
    <location>
        <begin position="98"/>
        <end position="118"/>
    </location>
</feature>
<dbReference type="GO" id="GO:0005802">
    <property type="term" value="C:trans-Golgi network"/>
    <property type="evidence" value="ECO:0007669"/>
    <property type="project" value="TreeGrafter"/>
</dbReference>
<feature type="transmembrane region" description="Helical" evidence="8">
    <location>
        <begin position="316"/>
        <end position="338"/>
    </location>
</feature>
<proteinExistence type="predicted"/>
<feature type="transmembrane region" description="Helical" evidence="8">
    <location>
        <begin position="233"/>
        <end position="252"/>
    </location>
</feature>
<dbReference type="Proteomes" id="UP000663844">
    <property type="component" value="Unassembled WGS sequence"/>
</dbReference>
<evidence type="ECO:0000256" key="6">
    <source>
        <dbReference type="ARBA" id="ARBA00040648"/>
    </source>
</evidence>
<evidence type="ECO:0000256" key="3">
    <source>
        <dbReference type="ARBA" id="ARBA00022737"/>
    </source>
</evidence>
<keyword evidence="4 8" id="KW-1133">Transmembrane helix</keyword>
<dbReference type="EMBL" id="CAJOBB010000495">
    <property type="protein sequence ID" value="CAF3692177.1"/>
    <property type="molecule type" value="Genomic_DNA"/>
</dbReference>
<evidence type="ECO:0000313" key="10">
    <source>
        <dbReference type="EMBL" id="CAF3899714.1"/>
    </source>
</evidence>
<accession>A0A819HCL7</accession>
<evidence type="ECO:0000256" key="7">
    <source>
        <dbReference type="ARBA" id="ARBA00043159"/>
    </source>
</evidence>
<dbReference type="InterPro" id="IPR006603">
    <property type="entry name" value="PQ-loop_rpt"/>
</dbReference>
<dbReference type="PANTHER" id="PTHR14856">
    <property type="entry name" value="PQ-LOOP REPEAT-CONTAINING PROTEIN 1-LIKE PROTEIN"/>
    <property type="match status" value="1"/>
</dbReference>
<evidence type="ECO:0000256" key="8">
    <source>
        <dbReference type="SAM" id="Phobius"/>
    </source>
</evidence>
<dbReference type="Pfam" id="PF04193">
    <property type="entry name" value="PQ-loop"/>
    <property type="match status" value="2"/>
</dbReference>
<dbReference type="InterPro" id="IPR052241">
    <property type="entry name" value="SLC66/Scramblase_ANY1"/>
</dbReference>